<proteinExistence type="predicted"/>
<sequence>DLAVFVNRHTLPLQSVEDKTESQSNKACREGFSSRTSKRTKFATVMEVEPMCIVENETVSRQFVETMK</sequence>
<dbReference type="EMBL" id="KQ414610">
    <property type="protein sequence ID" value="KOC69234.1"/>
    <property type="molecule type" value="Genomic_DNA"/>
</dbReference>
<dbReference type="Proteomes" id="UP000053825">
    <property type="component" value="Unassembled WGS sequence"/>
</dbReference>
<name>A0A0L7REH2_9HYME</name>
<accession>A0A0L7REH2</accession>
<dbReference type="AlphaFoldDB" id="A0A0L7REH2"/>
<feature type="non-terminal residue" evidence="1">
    <location>
        <position position="1"/>
    </location>
</feature>
<organism evidence="1 2">
    <name type="scientific">Habropoda laboriosa</name>
    <dbReference type="NCBI Taxonomy" id="597456"/>
    <lineage>
        <taxon>Eukaryota</taxon>
        <taxon>Metazoa</taxon>
        <taxon>Ecdysozoa</taxon>
        <taxon>Arthropoda</taxon>
        <taxon>Hexapoda</taxon>
        <taxon>Insecta</taxon>
        <taxon>Pterygota</taxon>
        <taxon>Neoptera</taxon>
        <taxon>Endopterygota</taxon>
        <taxon>Hymenoptera</taxon>
        <taxon>Apocrita</taxon>
        <taxon>Aculeata</taxon>
        <taxon>Apoidea</taxon>
        <taxon>Anthophila</taxon>
        <taxon>Apidae</taxon>
        <taxon>Habropoda</taxon>
    </lineage>
</organism>
<keyword evidence="2" id="KW-1185">Reference proteome</keyword>
<evidence type="ECO:0000313" key="2">
    <source>
        <dbReference type="Proteomes" id="UP000053825"/>
    </source>
</evidence>
<reference evidence="1 2" key="1">
    <citation type="submission" date="2015-07" db="EMBL/GenBank/DDBJ databases">
        <title>The genome of Habropoda laboriosa.</title>
        <authorList>
            <person name="Pan H."/>
            <person name="Kapheim K."/>
        </authorList>
    </citation>
    <scope>NUCLEOTIDE SEQUENCE [LARGE SCALE GENOMIC DNA]</scope>
    <source>
        <strain evidence="1">0110345459</strain>
    </source>
</reference>
<gene>
    <name evidence="1" type="ORF">WH47_11566</name>
</gene>
<protein>
    <submittedName>
        <fullName evidence="1">Uncharacterized protein</fullName>
    </submittedName>
</protein>
<evidence type="ECO:0000313" key="1">
    <source>
        <dbReference type="EMBL" id="KOC69234.1"/>
    </source>
</evidence>